<dbReference type="HOGENOM" id="CLU_787211_0_0_9"/>
<keyword evidence="2" id="KW-1185">Reference proteome</keyword>
<dbReference type="AlphaFoldDB" id="E0NLQ2"/>
<dbReference type="STRING" id="862517.HMPREF9225_1132"/>
<protein>
    <recommendedName>
        <fullName evidence="3">5-bromo-4-chloroindolyl phosphate hydrolysis protein</fullName>
    </recommendedName>
</protein>
<evidence type="ECO:0008006" key="3">
    <source>
        <dbReference type="Google" id="ProtNLM"/>
    </source>
</evidence>
<gene>
    <name evidence="1" type="ORF">HMPREF9225_1132</name>
</gene>
<sequence>MKKYRVSIRDIVNSIDEEKNLKDSKEFINEINKKIDDGDYSDISTLVQKSVDSAIEGVRSSISYILNSYKNKKDLPPARREKYAVQNPSINTAAGFAKWTGYAGMFTGVTLMFGFFEEPTLAIGAISSFAAGFVLERWGKLAKNRALRYKKYLRELGNNTVVTIDDLCSCAAVEPETVIKDLTYFIKKDYFKEARLVENNSIFILDKKTYEVYKNNYKDVYLGNKNEENLEEGKVDSALEIGKSYITEIAAYLPRLPENIQTDVTKLLSIVREIFKQIKKDPERIEELSKFMDYYLPTTVSLLKRYNEFSESEVVTESQKNSMAEIEKTISTIDEAFLKLLNEIYGNVAMDINSDITVLTTMLKQEGLLDNDFKGEING</sequence>
<proteinExistence type="predicted"/>
<dbReference type="Pfam" id="PF10112">
    <property type="entry name" value="Halogen_Hydrol"/>
    <property type="match status" value="1"/>
</dbReference>
<dbReference type="RefSeq" id="WP_008901946.1">
    <property type="nucleotide sequence ID" value="NZ_GL397071.1"/>
</dbReference>
<comment type="caution">
    <text evidence="1">The sequence shown here is derived from an EMBL/GenBank/DDBJ whole genome shotgun (WGS) entry which is preliminary data.</text>
</comment>
<organism evidence="1 2">
    <name type="scientific">Peptoniphilus duerdenii ATCC BAA-1640</name>
    <dbReference type="NCBI Taxonomy" id="862517"/>
    <lineage>
        <taxon>Bacteria</taxon>
        <taxon>Bacillati</taxon>
        <taxon>Bacillota</taxon>
        <taxon>Tissierellia</taxon>
        <taxon>Tissierellales</taxon>
        <taxon>Peptoniphilaceae</taxon>
        <taxon>Peptoniphilus</taxon>
    </lineage>
</organism>
<evidence type="ECO:0000313" key="1">
    <source>
        <dbReference type="EMBL" id="EFM25243.1"/>
    </source>
</evidence>
<reference evidence="1 2" key="1">
    <citation type="submission" date="2010-07" db="EMBL/GenBank/DDBJ databases">
        <authorList>
            <person name="Muzny D."/>
            <person name="Qin X."/>
            <person name="Deng J."/>
            <person name="Jiang H."/>
            <person name="Liu Y."/>
            <person name="Qu J."/>
            <person name="Song X.-Z."/>
            <person name="Zhang L."/>
            <person name="Thornton R."/>
            <person name="Coyle M."/>
            <person name="Francisco L."/>
            <person name="Jackson L."/>
            <person name="Javaid M."/>
            <person name="Korchina V."/>
            <person name="Kovar C."/>
            <person name="Mata R."/>
            <person name="Mathew T."/>
            <person name="Ngo R."/>
            <person name="Nguyen L."/>
            <person name="Nguyen N."/>
            <person name="Okwuonu G."/>
            <person name="Ongeri F."/>
            <person name="Pham C."/>
            <person name="Simmons D."/>
            <person name="Wilczek-Boney K."/>
            <person name="Hale W."/>
            <person name="Jakkamsetti A."/>
            <person name="Pham P."/>
            <person name="Ruth R."/>
            <person name="San Lucas F."/>
            <person name="Warren J."/>
            <person name="Zhang J."/>
            <person name="Zhao Z."/>
            <person name="Zhou C."/>
            <person name="Zhu D."/>
            <person name="Lee S."/>
            <person name="Bess C."/>
            <person name="Blankenburg K."/>
            <person name="Forbes L."/>
            <person name="Fu Q."/>
            <person name="Gubbala S."/>
            <person name="Hirani K."/>
            <person name="Jayaseelan J.C."/>
            <person name="Lara F."/>
            <person name="Munidasa M."/>
            <person name="Palculict T."/>
            <person name="Patil S."/>
            <person name="Pu L.-L."/>
            <person name="Saada N."/>
            <person name="Tang L."/>
            <person name="Weissenberger G."/>
            <person name="Zhu Y."/>
            <person name="Hemphill L."/>
            <person name="Shang Y."/>
            <person name="Youmans B."/>
            <person name="Ayvaz T."/>
            <person name="Ross M."/>
            <person name="Santibanez J."/>
            <person name="Aqrawi P."/>
            <person name="Gross S."/>
            <person name="Joshi V."/>
            <person name="Fowler G."/>
            <person name="Nazareth L."/>
            <person name="Reid J."/>
            <person name="Worley K."/>
            <person name="Petrosino J."/>
            <person name="Highlander S."/>
            <person name="Gibbs R."/>
        </authorList>
    </citation>
    <scope>NUCLEOTIDE SEQUENCE [LARGE SCALE GENOMIC DNA]</scope>
    <source>
        <strain evidence="1 2">ATCC BAA-1640</strain>
    </source>
</reference>
<dbReference type="Proteomes" id="UP000003280">
    <property type="component" value="Unassembled WGS sequence"/>
</dbReference>
<dbReference type="eggNOG" id="COG4915">
    <property type="taxonomic scope" value="Bacteria"/>
</dbReference>
<accession>E0NLQ2</accession>
<dbReference type="EMBL" id="AEEH01000043">
    <property type="protein sequence ID" value="EFM25243.1"/>
    <property type="molecule type" value="Genomic_DNA"/>
</dbReference>
<dbReference type="OrthoDB" id="9782052at2"/>
<evidence type="ECO:0000313" key="2">
    <source>
        <dbReference type="Proteomes" id="UP000003280"/>
    </source>
</evidence>
<dbReference type="InterPro" id="IPR018770">
    <property type="entry name" value="ChloroindolylP_hydrolase"/>
</dbReference>
<name>E0NLQ2_9FIRM</name>